<evidence type="ECO:0000313" key="2">
    <source>
        <dbReference type="Proteomes" id="UP001324427"/>
    </source>
</evidence>
<protein>
    <recommendedName>
        <fullName evidence="3">F-box domain-containing protein</fullName>
    </recommendedName>
</protein>
<accession>A0AAV9JF60</accession>
<comment type="caution">
    <text evidence="1">The sequence shown here is derived from an EMBL/GenBank/DDBJ whole genome shotgun (WGS) entry which is preliminary data.</text>
</comment>
<dbReference type="Proteomes" id="UP001324427">
    <property type="component" value="Unassembled WGS sequence"/>
</dbReference>
<gene>
    <name evidence="1" type="ORF">LTR36_005901</name>
</gene>
<organism evidence="1 2">
    <name type="scientific">Oleoguttula mirabilis</name>
    <dbReference type="NCBI Taxonomy" id="1507867"/>
    <lineage>
        <taxon>Eukaryota</taxon>
        <taxon>Fungi</taxon>
        <taxon>Dikarya</taxon>
        <taxon>Ascomycota</taxon>
        <taxon>Pezizomycotina</taxon>
        <taxon>Dothideomycetes</taxon>
        <taxon>Dothideomycetidae</taxon>
        <taxon>Mycosphaerellales</taxon>
        <taxon>Teratosphaeriaceae</taxon>
        <taxon>Oleoguttula</taxon>
    </lineage>
</organism>
<proteinExistence type="predicted"/>
<name>A0AAV9JF60_9PEZI</name>
<keyword evidence="2" id="KW-1185">Reference proteome</keyword>
<reference evidence="1 2" key="1">
    <citation type="submission" date="2021-11" db="EMBL/GenBank/DDBJ databases">
        <title>Black yeast isolated from Biological Soil Crust.</title>
        <authorList>
            <person name="Kurbessoian T."/>
        </authorList>
    </citation>
    <scope>NUCLEOTIDE SEQUENCE [LARGE SCALE GENOMIC DNA]</scope>
    <source>
        <strain evidence="1 2">CCFEE 5522</strain>
    </source>
</reference>
<evidence type="ECO:0008006" key="3">
    <source>
        <dbReference type="Google" id="ProtNLM"/>
    </source>
</evidence>
<dbReference type="EMBL" id="JAVFHQ010000035">
    <property type="protein sequence ID" value="KAK4543124.1"/>
    <property type="molecule type" value="Genomic_DNA"/>
</dbReference>
<evidence type="ECO:0000313" key="1">
    <source>
        <dbReference type="EMBL" id="KAK4543124.1"/>
    </source>
</evidence>
<sequence>MGLLDLPAELRLRIYDYLPELCPDRQGSVAPNFNTPAVCRASRQLHNETLPIYAGNSHFEIEIDESMNDQASRMTSWLRALGPLGVGHVRSLQLNCHWDIRQPIRWQGHVGFYIRLVKANDAWQCTAGTYPFARDTRDMRLQSVELVQHVVKQEVLQPIATRDKQALRCSDVELAVAAMGIVASHPISTSDTEQGELGRTRRREIWLDMEGQLFALNADKSPGAGGR</sequence>
<dbReference type="AlphaFoldDB" id="A0AAV9JF60"/>